<dbReference type="Proteomes" id="UP001632038">
    <property type="component" value="Unassembled WGS sequence"/>
</dbReference>
<name>A0ABD3CW21_9LAMI</name>
<proteinExistence type="predicted"/>
<protein>
    <submittedName>
        <fullName evidence="2">Uncharacterized protein</fullName>
    </submittedName>
</protein>
<evidence type="ECO:0000313" key="3">
    <source>
        <dbReference type="Proteomes" id="UP001632038"/>
    </source>
</evidence>
<feature type="region of interest" description="Disordered" evidence="1">
    <location>
        <begin position="1"/>
        <end position="57"/>
    </location>
</feature>
<reference evidence="3" key="1">
    <citation type="journal article" date="2024" name="IScience">
        <title>Strigolactones Initiate the Formation of Haustorium-like Structures in Castilleja.</title>
        <authorList>
            <person name="Buerger M."/>
            <person name="Peterson D."/>
            <person name="Chory J."/>
        </authorList>
    </citation>
    <scope>NUCLEOTIDE SEQUENCE [LARGE SCALE GENOMIC DNA]</scope>
</reference>
<evidence type="ECO:0000313" key="2">
    <source>
        <dbReference type="EMBL" id="KAL3632777.1"/>
    </source>
</evidence>
<gene>
    <name evidence="2" type="ORF">CASFOL_025761</name>
</gene>
<organism evidence="2 3">
    <name type="scientific">Castilleja foliolosa</name>
    <dbReference type="NCBI Taxonomy" id="1961234"/>
    <lineage>
        <taxon>Eukaryota</taxon>
        <taxon>Viridiplantae</taxon>
        <taxon>Streptophyta</taxon>
        <taxon>Embryophyta</taxon>
        <taxon>Tracheophyta</taxon>
        <taxon>Spermatophyta</taxon>
        <taxon>Magnoliopsida</taxon>
        <taxon>eudicotyledons</taxon>
        <taxon>Gunneridae</taxon>
        <taxon>Pentapetalae</taxon>
        <taxon>asterids</taxon>
        <taxon>lamiids</taxon>
        <taxon>Lamiales</taxon>
        <taxon>Orobanchaceae</taxon>
        <taxon>Pedicularideae</taxon>
        <taxon>Castillejinae</taxon>
        <taxon>Castilleja</taxon>
    </lineage>
</organism>
<comment type="caution">
    <text evidence="2">The sequence shown here is derived from an EMBL/GenBank/DDBJ whole genome shotgun (WGS) entry which is preliminary data.</text>
</comment>
<evidence type="ECO:0000256" key="1">
    <source>
        <dbReference type="SAM" id="MobiDB-lite"/>
    </source>
</evidence>
<keyword evidence="3" id="KW-1185">Reference proteome</keyword>
<accession>A0ABD3CW21</accession>
<dbReference type="EMBL" id="JAVIJP010000032">
    <property type="protein sequence ID" value="KAL3632777.1"/>
    <property type="molecule type" value="Genomic_DNA"/>
</dbReference>
<sequence>MFCEEPPLEISAEQKRVASPDALAGEIPNPKRIQTDGDQASIVDVDSDSDSDSASTLPQVVKNKPVVLSAWTSGNPQNFMIEELVDSPSFDDLTTEVLKDGEITRILKEFLETLVDNSPHTLRTRALEHYDQAKKIWGNHRFIDVLVKHNLPCSMRRYNLVASRKLSEFLMHKIRSDPSFEDIYKYKEPDSMMRSALSIWIGYWSNENMTLLLVDSMGRRALGLNNCVDDFEDMVNEEKTHLVSYPIVEEDMSAEEDMMVCSSFIADLRQDESIKTLAGQLLKNPEAVKMAEELIMSLQDDVPDGRADRYVLIVRHKNAVFRFWNDPVIVVQLRKALNESIHLVNILKKYSKRAQLLRCAERVSRIQRDPLLINILKSDLVHNKTRGALCILFAYWGEIDLTMLLCTIIGAQEKNEAVFEFDAKEDKVEVLNYLTVGPGDVKGLKNVLSDKYRKGSVEYIDRLLKIRAYQEEESNQQRGESEDDNMRFVTVLLKNGDVTYFSMET</sequence>
<dbReference type="AlphaFoldDB" id="A0ABD3CW21"/>